<name>A0A420YB52_9PEZI</name>
<gene>
    <name evidence="2" type="ORF">DL546_003856</name>
</gene>
<protein>
    <recommendedName>
        <fullName evidence="1">N-acetyltransferase domain-containing protein</fullName>
    </recommendedName>
</protein>
<comment type="caution">
    <text evidence="2">The sequence shown here is derived from an EMBL/GenBank/DDBJ whole genome shotgun (WGS) entry which is preliminary data.</text>
</comment>
<dbReference type="PANTHER" id="PTHR42791">
    <property type="entry name" value="GNAT FAMILY ACETYLTRANSFERASE"/>
    <property type="match status" value="1"/>
</dbReference>
<dbReference type="GO" id="GO:0016747">
    <property type="term" value="F:acyltransferase activity, transferring groups other than amino-acyl groups"/>
    <property type="evidence" value="ECO:0007669"/>
    <property type="project" value="InterPro"/>
</dbReference>
<dbReference type="PROSITE" id="PS51186">
    <property type="entry name" value="GNAT"/>
    <property type="match status" value="1"/>
</dbReference>
<dbReference type="Proteomes" id="UP000275385">
    <property type="component" value="Unassembled WGS sequence"/>
</dbReference>
<dbReference type="InterPro" id="IPR000182">
    <property type="entry name" value="GNAT_dom"/>
</dbReference>
<dbReference type="OrthoDB" id="2115692at2759"/>
<feature type="domain" description="N-acetyltransferase" evidence="1">
    <location>
        <begin position="3"/>
        <end position="200"/>
    </location>
</feature>
<keyword evidence="3" id="KW-1185">Reference proteome</keyword>
<dbReference type="PANTHER" id="PTHR42791:SF1">
    <property type="entry name" value="N-ACETYLTRANSFERASE DOMAIN-CONTAINING PROTEIN"/>
    <property type="match status" value="1"/>
</dbReference>
<organism evidence="2 3">
    <name type="scientific">Coniochaeta pulveracea</name>
    <dbReference type="NCBI Taxonomy" id="177199"/>
    <lineage>
        <taxon>Eukaryota</taxon>
        <taxon>Fungi</taxon>
        <taxon>Dikarya</taxon>
        <taxon>Ascomycota</taxon>
        <taxon>Pezizomycotina</taxon>
        <taxon>Sordariomycetes</taxon>
        <taxon>Sordariomycetidae</taxon>
        <taxon>Coniochaetales</taxon>
        <taxon>Coniochaetaceae</taxon>
        <taxon>Coniochaeta</taxon>
    </lineage>
</organism>
<evidence type="ECO:0000259" key="1">
    <source>
        <dbReference type="PROSITE" id="PS51186"/>
    </source>
</evidence>
<dbReference type="InterPro" id="IPR016181">
    <property type="entry name" value="Acyl_CoA_acyltransferase"/>
</dbReference>
<dbReference type="Gene3D" id="3.40.630.30">
    <property type="match status" value="1"/>
</dbReference>
<dbReference type="STRING" id="177199.A0A420YB52"/>
<dbReference type="Pfam" id="PF00583">
    <property type="entry name" value="Acetyltransf_1"/>
    <property type="match status" value="1"/>
</dbReference>
<proteinExistence type="predicted"/>
<evidence type="ECO:0000313" key="2">
    <source>
        <dbReference type="EMBL" id="RKU45125.1"/>
    </source>
</evidence>
<dbReference type="InterPro" id="IPR052523">
    <property type="entry name" value="Trichothecene_AcTrans"/>
</dbReference>
<sequence length="210" mass="24920">MELRLRPGSTVDIPSLIETFLNAFSTNPTVSRPFPADSSQVQTFWHESFREGFQNPNARFLVVEDISSFPAKFVGFAKWSQHHPPSPYELLPTNWPEEGDPEWAREFFWDLDRWRREIMGEREHWFLELIAVKREFHGNGAGRMLLEWGCQRADEVGWEAYLDSTPDGYRLYERFGFEVVQTVEWTERLGKEYVHRFMVRKRRGKNNSEV</sequence>
<dbReference type="CDD" id="cd04301">
    <property type="entry name" value="NAT_SF"/>
    <property type="match status" value="1"/>
</dbReference>
<dbReference type="SUPFAM" id="SSF55729">
    <property type="entry name" value="Acyl-CoA N-acyltransferases (Nat)"/>
    <property type="match status" value="1"/>
</dbReference>
<dbReference type="EMBL" id="QVQW01000023">
    <property type="protein sequence ID" value="RKU45125.1"/>
    <property type="molecule type" value="Genomic_DNA"/>
</dbReference>
<dbReference type="AlphaFoldDB" id="A0A420YB52"/>
<evidence type="ECO:0000313" key="3">
    <source>
        <dbReference type="Proteomes" id="UP000275385"/>
    </source>
</evidence>
<reference evidence="2 3" key="1">
    <citation type="submission" date="2018-08" db="EMBL/GenBank/DDBJ databases">
        <title>Draft genome of the lignicolous fungus Coniochaeta pulveracea.</title>
        <authorList>
            <person name="Borstlap C.J."/>
            <person name="De Witt R.N."/>
            <person name="Botha A."/>
            <person name="Volschenk H."/>
        </authorList>
    </citation>
    <scope>NUCLEOTIDE SEQUENCE [LARGE SCALE GENOMIC DNA]</scope>
    <source>
        <strain evidence="2 3">CAB683</strain>
    </source>
</reference>
<accession>A0A420YB52</accession>